<dbReference type="Pfam" id="PF00654">
    <property type="entry name" value="Voltage_CLC"/>
    <property type="match status" value="1"/>
</dbReference>
<feature type="compositionally biased region" description="Low complexity" evidence="11">
    <location>
        <begin position="685"/>
        <end position="710"/>
    </location>
</feature>
<protein>
    <recommendedName>
        <fullName evidence="10">Chloride channel protein</fullName>
    </recommendedName>
</protein>
<dbReference type="OrthoDB" id="4564at2759"/>
<sequence length="868" mass="95402">MDANLEDFQELTAVSSPGPSGGPQHGYSFEETMGYGRYKSSTEATVAAVASSSKLASLRSNVRMNNNADVGGFTGDESVSDAATARLTNRQRDHDEESVASTTDAPAKDLRYYDNSFTTLLLKRIRYWFFERFGDDWIFLALLGILSAFIGLAGDLFVDALSKMREQMLYVTDVVFGQYVLWILFSITFGVFAIGFTHYVAPTAVGSGIPEMKTILKGIDLFHYLSLRTLLAKFMGLCTALGAGLPLGKEGPSVHISSIISHKLSRHVFKSIGRNEARRMEMLSAACAVGVSSNFGAPIGGVLFSIEVTSTYFAVRNYWRGFFAAVMAALMFRLFALVASDESTITALFTTEFDEFPYNAQELFAFAIIGVIAGFLAAFFVWTHRQLIEVRRRVITRWPRLGENRYIYPTIVIFLIATFNFPKFMGHFMGLTQKEAINELFSSTKLSTSGDWDSPNIFFTLLLFMCFKFIMTALAVALPVPAGVFVPIFVVGAAYGRFMGELMAVMFPHGISDSVSAAIIPGGYAVVGAAALAAGVTHTISTSVIVFELTGQIHHILPVMIAVLISNAVSQALMPSFYESIIQIKKLPYLPDLRKKKTYNTTAGDIMNSDLFWISAKSTYADIQRLLAQSHHRSYPIVDSEDNMILIGSIRRDHLESMLARQLARAIVDVKQTIAGLEASIGIDSRNNSRPGSRAGSRSSSRAGSRSGSPTREFEEPGVGRDTYLAEGEIAVRRASTRIFNTSFVSEDALQDDGNDDDGAQHTLSVPAEAILQRKLELLRESVDLSGRRVDASPFQIVARTSLHKVHTLFSLLGLTHAFVTSHGRVVGVVTLKELRAAIEGTLEKEREEERRQLQRAGYTTNNGGLTR</sequence>
<evidence type="ECO:0000256" key="10">
    <source>
        <dbReference type="RuleBase" id="RU361221"/>
    </source>
</evidence>
<accession>A0A0D2UKQ8</accession>
<evidence type="ECO:0000256" key="7">
    <source>
        <dbReference type="ARBA" id="ARBA00023136"/>
    </source>
</evidence>
<dbReference type="Pfam" id="PF00571">
    <property type="entry name" value="CBS"/>
    <property type="match status" value="1"/>
</dbReference>
<dbReference type="EMBL" id="KE346369">
    <property type="protein sequence ID" value="KJE95626.1"/>
    <property type="molecule type" value="Genomic_DNA"/>
</dbReference>
<evidence type="ECO:0000256" key="4">
    <source>
        <dbReference type="ARBA" id="ARBA00022737"/>
    </source>
</evidence>
<dbReference type="eggNOG" id="KOG0476">
    <property type="taxonomic scope" value="Eukaryota"/>
</dbReference>
<dbReference type="CDD" id="cd03683">
    <property type="entry name" value="ClC_1_like"/>
    <property type="match status" value="1"/>
</dbReference>
<evidence type="ECO:0000313" key="14">
    <source>
        <dbReference type="Proteomes" id="UP000008743"/>
    </source>
</evidence>
<evidence type="ECO:0000256" key="1">
    <source>
        <dbReference type="ARBA" id="ARBA00004141"/>
    </source>
</evidence>
<feature type="transmembrane region" description="Helical" evidence="10">
    <location>
        <begin position="283"/>
        <end position="306"/>
    </location>
</feature>
<keyword evidence="9" id="KW-0129">CBS domain</keyword>
<dbReference type="InterPro" id="IPR014743">
    <property type="entry name" value="Cl-channel_core"/>
</dbReference>
<comment type="subcellular location">
    <subcellularLocation>
        <location evidence="1 10">Membrane</location>
        <topology evidence="1 10">Multi-pass membrane protein</topology>
    </subcellularLocation>
</comment>
<keyword evidence="4" id="KW-0677">Repeat</keyword>
<feature type="region of interest" description="Disordered" evidence="11">
    <location>
        <begin position="1"/>
        <end position="27"/>
    </location>
</feature>
<dbReference type="InParanoid" id="A0A0D2UKQ8"/>
<dbReference type="PhylomeDB" id="A0A0D2UKQ8"/>
<dbReference type="PRINTS" id="PR00762">
    <property type="entry name" value="CLCHANNEL"/>
</dbReference>
<evidence type="ECO:0000256" key="6">
    <source>
        <dbReference type="ARBA" id="ARBA00023065"/>
    </source>
</evidence>
<dbReference type="InterPro" id="IPR001807">
    <property type="entry name" value="ClC"/>
</dbReference>
<keyword evidence="8 10" id="KW-0868">Chloride</keyword>
<keyword evidence="14" id="KW-1185">Reference proteome</keyword>
<evidence type="ECO:0000256" key="9">
    <source>
        <dbReference type="PROSITE-ProRule" id="PRU00703"/>
    </source>
</evidence>
<feature type="transmembrane region" description="Helical" evidence="10">
    <location>
        <begin position="179"/>
        <end position="201"/>
    </location>
</feature>
<evidence type="ECO:0000259" key="12">
    <source>
        <dbReference type="PROSITE" id="PS51371"/>
    </source>
</evidence>
<feature type="transmembrane region" description="Helical" evidence="10">
    <location>
        <begin position="363"/>
        <end position="382"/>
    </location>
</feature>
<evidence type="ECO:0000256" key="8">
    <source>
        <dbReference type="ARBA" id="ARBA00023214"/>
    </source>
</evidence>
<organism evidence="13 14">
    <name type="scientific">Capsaspora owczarzaki (strain ATCC 30864)</name>
    <dbReference type="NCBI Taxonomy" id="595528"/>
    <lineage>
        <taxon>Eukaryota</taxon>
        <taxon>Filasterea</taxon>
        <taxon>Capsaspora</taxon>
    </lineage>
</organism>
<gene>
    <name evidence="13" type="ORF">CAOG_006060</name>
</gene>
<dbReference type="PANTHER" id="PTHR45720">
    <property type="entry name" value="CHLORIDE CHANNEL PROTEIN 2"/>
    <property type="match status" value="1"/>
</dbReference>
<evidence type="ECO:0000313" key="13">
    <source>
        <dbReference type="EMBL" id="KJE95626.1"/>
    </source>
</evidence>
<dbReference type="SUPFAM" id="SSF54631">
    <property type="entry name" value="CBS-domain pair"/>
    <property type="match status" value="1"/>
</dbReference>
<dbReference type="CDD" id="cd04591">
    <property type="entry name" value="CBS_pair_voltage-gated_CLC_euk_bac"/>
    <property type="match status" value="1"/>
</dbReference>
<dbReference type="GO" id="GO:0005886">
    <property type="term" value="C:plasma membrane"/>
    <property type="evidence" value="ECO:0007669"/>
    <property type="project" value="TreeGrafter"/>
</dbReference>
<name>A0A0D2UKQ8_CAPO3</name>
<comment type="caution">
    <text evidence="10">Lacks conserved residue(s) required for the propagation of feature annotation.</text>
</comment>
<reference evidence="14" key="1">
    <citation type="submission" date="2011-02" db="EMBL/GenBank/DDBJ databases">
        <title>The Genome Sequence of Capsaspora owczarzaki ATCC 30864.</title>
        <authorList>
            <person name="Russ C."/>
            <person name="Cuomo C."/>
            <person name="Burger G."/>
            <person name="Gray M.W."/>
            <person name="Holland P.W.H."/>
            <person name="King N."/>
            <person name="Lang F.B.F."/>
            <person name="Roger A.J."/>
            <person name="Ruiz-Trillo I."/>
            <person name="Young S.K."/>
            <person name="Zeng Q."/>
            <person name="Gargeya S."/>
            <person name="Alvarado L."/>
            <person name="Berlin A."/>
            <person name="Chapman S.B."/>
            <person name="Chen Z."/>
            <person name="Freedman E."/>
            <person name="Gellesch M."/>
            <person name="Goldberg J."/>
            <person name="Griggs A."/>
            <person name="Gujja S."/>
            <person name="Heilman E."/>
            <person name="Heiman D."/>
            <person name="Howarth C."/>
            <person name="Mehta T."/>
            <person name="Neiman D."/>
            <person name="Pearson M."/>
            <person name="Roberts A."/>
            <person name="Saif S."/>
            <person name="Shea T."/>
            <person name="Shenoy N."/>
            <person name="Sisk P."/>
            <person name="Stolte C."/>
            <person name="Sykes S."/>
            <person name="White J."/>
            <person name="Yandava C."/>
            <person name="Haas B."/>
            <person name="Nusbaum C."/>
            <person name="Birren B."/>
        </authorList>
    </citation>
    <scope>NUCLEOTIDE SEQUENCE</scope>
    <source>
        <strain evidence="14">ATCC 30864</strain>
    </source>
</reference>
<keyword evidence="7 10" id="KW-0472">Membrane</keyword>
<keyword evidence="5 10" id="KW-1133">Transmembrane helix</keyword>
<feature type="region of interest" description="Disordered" evidence="11">
    <location>
        <begin position="683"/>
        <end position="720"/>
    </location>
</feature>
<dbReference type="GO" id="GO:0005247">
    <property type="term" value="F:voltage-gated chloride channel activity"/>
    <property type="evidence" value="ECO:0007669"/>
    <property type="project" value="TreeGrafter"/>
</dbReference>
<proteinExistence type="inferred from homology"/>
<feature type="transmembrane region" description="Helical" evidence="10">
    <location>
        <begin position="484"/>
        <end position="505"/>
    </location>
</feature>
<dbReference type="InterPro" id="IPR050970">
    <property type="entry name" value="Cl_channel_volt-gated"/>
</dbReference>
<dbReference type="Gene3D" id="3.10.580.10">
    <property type="entry name" value="CBS-domain"/>
    <property type="match status" value="2"/>
</dbReference>
<feature type="domain" description="CBS" evidence="12">
    <location>
        <begin position="607"/>
        <end position="665"/>
    </location>
</feature>
<dbReference type="AlphaFoldDB" id="A0A0D2UKQ8"/>
<evidence type="ECO:0000256" key="3">
    <source>
        <dbReference type="ARBA" id="ARBA00022692"/>
    </source>
</evidence>
<feature type="transmembrane region" description="Helical" evidence="10">
    <location>
        <begin position="457"/>
        <end position="478"/>
    </location>
</feature>
<feature type="transmembrane region" description="Helical" evidence="10">
    <location>
        <begin position="318"/>
        <end position="339"/>
    </location>
</feature>
<dbReference type="Gene3D" id="1.10.3080.10">
    <property type="entry name" value="Clc chloride channel"/>
    <property type="match status" value="1"/>
</dbReference>
<dbReference type="RefSeq" id="XP_004345650.2">
    <property type="nucleotide sequence ID" value="XM_004345600.2"/>
</dbReference>
<evidence type="ECO:0000256" key="11">
    <source>
        <dbReference type="SAM" id="MobiDB-lite"/>
    </source>
</evidence>
<keyword evidence="2 10" id="KW-0813">Transport</keyword>
<evidence type="ECO:0000256" key="2">
    <source>
        <dbReference type="ARBA" id="ARBA00022448"/>
    </source>
</evidence>
<feature type="transmembrane region" description="Helical" evidence="10">
    <location>
        <begin position="406"/>
        <end position="425"/>
    </location>
</feature>
<evidence type="ECO:0000256" key="5">
    <source>
        <dbReference type="ARBA" id="ARBA00022989"/>
    </source>
</evidence>
<dbReference type="Proteomes" id="UP000008743">
    <property type="component" value="Unassembled WGS sequence"/>
</dbReference>
<feature type="transmembrane region" description="Helical" evidence="10">
    <location>
        <begin position="137"/>
        <end position="158"/>
    </location>
</feature>
<dbReference type="PROSITE" id="PS51371">
    <property type="entry name" value="CBS"/>
    <property type="match status" value="1"/>
</dbReference>
<comment type="similarity">
    <text evidence="10">Belongs to the chloride channel (TC 2.A.49) family.</text>
</comment>
<feature type="compositionally biased region" description="Polar residues" evidence="11">
    <location>
        <begin position="858"/>
        <end position="868"/>
    </location>
</feature>
<keyword evidence="3 10" id="KW-0812">Transmembrane</keyword>
<feature type="region of interest" description="Disordered" evidence="11">
    <location>
        <begin position="849"/>
        <end position="868"/>
    </location>
</feature>
<keyword evidence="6 10" id="KW-0406">Ion transport</keyword>
<feature type="transmembrane region" description="Helical" evidence="10">
    <location>
        <begin position="517"/>
        <end position="536"/>
    </location>
</feature>
<dbReference type="InterPro" id="IPR046342">
    <property type="entry name" value="CBS_dom_sf"/>
</dbReference>
<dbReference type="PANTHER" id="PTHR45720:SF10">
    <property type="entry name" value="CHLORIDE CHANNEL PROTEIN 2"/>
    <property type="match status" value="1"/>
</dbReference>
<dbReference type="InterPro" id="IPR000644">
    <property type="entry name" value="CBS_dom"/>
</dbReference>
<dbReference type="SUPFAM" id="SSF81340">
    <property type="entry name" value="Clc chloride channel"/>
    <property type="match status" value="1"/>
</dbReference>